<dbReference type="OrthoDB" id="2599887at2"/>
<dbReference type="RefSeq" id="WP_136379549.1">
    <property type="nucleotide sequence ID" value="NZ_SLUB01000015.1"/>
</dbReference>
<sequence length="126" mass="14345">MKRLSVVDYIRINTVLFSSIVEVGDSRRIAPFSQALAFQKEVPLFFSNEGSLSAFPFFKRELPKVTIEDKITMNIFHQNPVIKVNTVRILGISSSSVLQIGSTVEIESKSKVKHIRKLLEHQTIER</sequence>
<protein>
    <submittedName>
        <fullName evidence="1">Spore germination protein GerPE</fullName>
    </submittedName>
</protein>
<dbReference type="InterPro" id="IPR024496">
    <property type="entry name" value="Spore_germ_GerPE"/>
</dbReference>
<comment type="caution">
    <text evidence="1">The sequence shown here is derived from an EMBL/GenBank/DDBJ whole genome shotgun (WGS) entry which is preliminary data.</text>
</comment>
<reference evidence="1 2" key="1">
    <citation type="journal article" date="2019" name="Indoor Air">
        <title>Impacts of indoor surface finishes on bacterial viability.</title>
        <authorList>
            <person name="Hu J."/>
            <person name="Maamar S.B."/>
            <person name="Glawe A.J."/>
            <person name="Gottel N."/>
            <person name="Gilbert J.A."/>
            <person name="Hartmann E.M."/>
        </authorList>
    </citation>
    <scope>NUCLEOTIDE SEQUENCE [LARGE SCALE GENOMIC DNA]</scope>
    <source>
        <strain evidence="1 2">AF060A6</strain>
    </source>
</reference>
<dbReference type="Pfam" id="PF10970">
    <property type="entry name" value="GerPE"/>
    <property type="match status" value="1"/>
</dbReference>
<proteinExistence type="predicted"/>
<dbReference type="AlphaFoldDB" id="A0A4S3PSA3"/>
<evidence type="ECO:0000313" key="1">
    <source>
        <dbReference type="EMBL" id="THE12600.1"/>
    </source>
</evidence>
<gene>
    <name evidence="1" type="ORF">E1I69_10405</name>
</gene>
<accession>A0A4S3PSA3</accession>
<name>A0A4S3PSA3_9BACI</name>
<dbReference type="Proteomes" id="UP000306477">
    <property type="component" value="Unassembled WGS sequence"/>
</dbReference>
<organism evidence="1 2">
    <name type="scientific">Bacillus timonensis</name>
    <dbReference type="NCBI Taxonomy" id="1033734"/>
    <lineage>
        <taxon>Bacteria</taxon>
        <taxon>Bacillati</taxon>
        <taxon>Bacillota</taxon>
        <taxon>Bacilli</taxon>
        <taxon>Bacillales</taxon>
        <taxon>Bacillaceae</taxon>
        <taxon>Bacillus</taxon>
    </lineage>
</organism>
<dbReference type="STRING" id="1033734.GCA_000285535_01324"/>
<evidence type="ECO:0000313" key="2">
    <source>
        <dbReference type="Proteomes" id="UP000306477"/>
    </source>
</evidence>
<keyword evidence="2" id="KW-1185">Reference proteome</keyword>
<dbReference type="EMBL" id="SLUB01000015">
    <property type="protein sequence ID" value="THE12600.1"/>
    <property type="molecule type" value="Genomic_DNA"/>
</dbReference>